<feature type="region of interest" description="Disordered" evidence="1">
    <location>
        <begin position="31"/>
        <end position="53"/>
    </location>
</feature>
<dbReference type="InterPro" id="IPR040256">
    <property type="entry name" value="At4g02000-like"/>
</dbReference>
<sequence length="444" mass="49592">MVVGIEEAEVRVEVLELVAKWEIEGISLNPGNTSSHPVIDDGDKARSDADRTTEKVRFKEGNGEQDIDMVVVSGSSLMISWKDKLLGVNPGATDNEKLESPSAVIDDELKFFEGDIQRSIVNGIPAIDFSERIQKILFKEMEVAVVIKLLGRNIGYGVLNNRINSLWNPIKPFHLIDIENRYYLVKFQSIDDYTKVLSQGPWMIYGQYLTVQPWTKDFNSSQPYPSIVLAWIRLPGLPGFLYKRKIIEEIGGTIGKVVRLDFNTDNRTRGRIQRVEYEALPTIYFTCGKYGYTKEICGLMKPISGREKVQTDGTSTEKGEEEQNIREEGKVADFQENFKAGDLKGKQKQIPRDSPILNRYMRLREDLMDAVPSILKSVDPIFNGIVGRKPAVGDLGLGAAGSSASKQIFNPLIINQLQVTKQAGPNAMDSDTMSTEPGSILTPI</sequence>
<dbReference type="PANTHER" id="PTHR31286">
    <property type="entry name" value="GLYCINE-RICH CELL WALL STRUCTURAL PROTEIN 1.8-LIKE"/>
    <property type="match status" value="1"/>
</dbReference>
<dbReference type="InterPro" id="IPR025558">
    <property type="entry name" value="DUF4283"/>
</dbReference>
<name>A0A2P5W9E1_GOSBA</name>
<evidence type="ECO:0000313" key="4">
    <source>
        <dbReference type="Proteomes" id="UP000239757"/>
    </source>
</evidence>
<dbReference type="AlphaFoldDB" id="A0A2P5W9E1"/>
<accession>A0A2P5W9E1</accession>
<evidence type="ECO:0000259" key="2">
    <source>
        <dbReference type="Pfam" id="PF14111"/>
    </source>
</evidence>
<reference evidence="3 4" key="1">
    <citation type="submission" date="2015-01" db="EMBL/GenBank/DDBJ databases">
        <title>Genome of allotetraploid Gossypium barbadense reveals genomic plasticity and fiber elongation in cotton evolution.</title>
        <authorList>
            <person name="Chen X."/>
            <person name="Liu X."/>
            <person name="Zhao B."/>
            <person name="Zheng H."/>
            <person name="Hu Y."/>
            <person name="Lu G."/>
            <person name="Yang C."/>
            <person name="Chen J."/>
            <person name="Shan C."/>
            <person name="Zhang L."/>
            <person name="Zhou Y."/>
            <person name="Wang L."/>
            <person name="Guo W."/>
            <person name="Bai Y."/>
            <person name="Ruan J."/>
            <person name="Shangguan X."/>
            <person name="Mao Y."/>
            <person name="Jiang J."/>
            <person name="Zhu Y."/>
            <person name="Lei J."/>
            <person name="Kang H."/>
            <person name="Chen S."/>
            <person name="He X."/>
            <person name="Wang R."/>
            <person name="Wang Y."/>
            <person name="Chen J."/>
            <person name="Wang L."/>
            <person name="Yu S."/>
            <person name="Wang B."/>
            <person name="Wei J."/>
            <person name="Song S."/>
            <person name="Lu X."/>
            <person name="Gao Z."/>
            <person name="Gu W."/>
            <person name="Deng X."/>
            <person name="Ma D."/>
            <person name="Wang S."/>
            <person name="Liang W."/>
            <person name="Fang L."/>
            <person name="Cai C."/>
            <person name="Zhu X."/>
            <person name="Zhou B."/>
            <person name="Zhang Y."/>
            <person name="Chen Z."/>
            <person name="Xu S."/>
            <person name="Zhu R."/>
            <person name="Wang S."/>
            <person name="Zhang T."/>
            <person name="Zhao G."/>
        </authorList>
    </citation>
    <scope>NUCLEOTIDE SEQUENCE [LARGE SCALE GENOMIC DNA]</scope>
    <source>
        <strain evidence="4">cv. Xinhai21</strain>
        <tissue evidence="3">Leaf</tissue>
    </source>
</reference>
<feature type="region of interest" description="Disordered" evidence="1">
    <location>
        <begin position="424"/>
        <end position="444"/>
    </location>
</feature>
<organism evidence="3 4">
    <name type="scientific">Gossypium barbadense</name>
    <name type="common">Sea Island cotton</name>
    <name type="synonym">Hibiscus barbadensis</name>
    <dbReference type="NCBI Taxonomy" id="3634"/>
    <lineage>
        <taxon>Eukaryota</taxon>
        <taxon>Viridiplantae</taxon>
        <taxon>Streptophyta</taxon>
        <taxon>Embryophyta</taxon>
        <taxon>Tracheophyta</taxon>
        <taxon>Spermatophyta</taxon>
        <taxon>Magnoliopsida</taxon>
        <taxon>eudicotyledons</taxon>
        <taxon>Gunneridae</taxon>
        <taxon>Pentapetalae</taxon>
        <taxon>rosids</taxon>
        <taxon>malvids</taxon>
        <taxon>Malvales</taxon>
        <taxon>Malvaceae</taxon>
        <taxon>Malvoideae</taxon>
        <taxon>Gossypium</taxon>
    </lineage>
</organism>
<dbReference type="Pfam" id="PF14111">
    <property type="entry name" value="DUF4283"/>
    <property type="match status" value="1"/>
</dbReference>
<dbReference type="EMBL" id="KZ668496">
    <property type="protein sequence ID" value="PPR87700.1"/>
    <property type="molecule type" value="Genomic_DNA"/>
</dbReference>
<feature type="compositionally biased region" description="Basic and acidic residues" evidence="1">
    <location>
        <begin position="38"/>
        <end position="53"/>
    </location>
</feature>
<feature type="compositionally biased region" description="Polar residues" evidence="1">
    <location>
        <begin position="424"/>
        <end position="437"/>
    </location>
</feature>
<dbReference type="PANTHER" id="PTHR31286:SF173">
    <property type="entry name" value="DUF4283 DOMAIN-CONTAINING PROTEIN"/>
    <property type="match status" value="1"/>
</dbReference>
<feature type="domain" description="DUF4283" evidence="2">
    <location>
        <begin position="142"/>
        <end position="221"/>
    </location>
</feature>
<evidence type="ECO:0000313" key="3">
    <source>
        <dbReference type="EMBL" id="PPR87700.1"/>
    </source>
</evidence>
<dbReference type="Proteomes" id="UP000239757">
    <property type="component" value="Unassembled WGS sequence"/>
</dbReference>
<gene>
    <name evidence="3" type="ORF">GOBAR_AA32989</name>
</gene>
<evidence type="ECO:0000256" key="1">
    <source>
        <dbReference type="SAM" id="MobiDB-lite"/>
    </source>
</evidence>
<dbReference type="OrthoDB" id="1096772at2759"/>
<proteinExistence type="predicted"/>
<protein>
    <recommendedName>
        <fullName evidence="2">DUF4283 domain-containing protein</fullName>
    </recommendedName>
</protein>